<name>A0A5D2L384_GOSTO</name>
<dbReference type="AlphaFoldDB" id="A0A5D2L384"/>
<evidence type="ECO:0000256" key="1">
    <source>
        <dbReference type="SAM" id="MobiDB-lite"/>
    </source>
</evidence>
<feature type="region of interest" description="Disordered" evidence="1">
    <location>
        <begin position="1"/>
        <end position="30"/>
    </location>
</feature>
<keyword evidence="3" id="KW-1185">Reference proteome</keyword>
<dbReference type="EMBL" id="CM017627">
    <property type="protein sequence ID" value="TYH73585.1"/>
    <property type="molecule type" value="Genomic_DNA"/>
</dbReference>
<evidence type="ECO:0000313" key="2">
    <source>
        <dbReference type="EMBL" id="TYH73585.1"/>
    </source>
</evidence>
<proteinExistence type="predicted"/>
<reference evidence="2 3" key="1">
    <citation type="submission" date="2019-07" db="EMBL/GenBank/DDBJ databases">
        <title>WGS assembly of Gossypium tomentosum.</title>
        <authorList>
            <person name="Chen Z.J."/>
            <person name="Sreedasyam A."/>
            <person name="Ando A."/>
            <person name="Song Q."/>
            <person name="De L."/>
            <person name="Hulse-Kemp A."/>
            <person name="Ding M."/>
            <person name="Ye W."/>
            <person name="Kirkbride R."/>
            <person name="Jenkins J."/>
            <person name="Plott C."/>
            <person name="Lovell J."/>
            <person name="Lin Y.-M."/>
            <person name="Vaughn R."/>
            <person name="Liu B."/>
            <person name="Li W."/>
            <person name="Simpson S."/>
            <person name="Scheffler B."/>
            <person name="Saski C."/>
            <person name="Grover C."/>
            <person name="Hu G."/>
            <person name="Conover J."/>
            <person name="Carlson J."/>
            <person name="Shu S."/>
            <person name="Boston L."/>
            <person name="Williams M."/>
            <person name="Peterson D."/>
            <person name="Mcgee K."/>
            <person name="Jones D."/>
            <person name="Wendel J."/>
            <person name="Stelly D."/>
            <person name="Grimwood J."/>
            <person name="Schmutz J."/>
        </authorList>
    </citation>
    <scope>NUCLEOTIDE SEQUENCE [LARGE SCALE GENOMIC DNA]</scope>
    <source>
        <strain evidence="2">7179.01</strain>
    </source>
</reference>
<dbReference type="Proteomes" id="UP000322667">
    <property type="component" value="Chromosome D05"/>
</dbReference>
<evidence type="ECO:0000313" key="3">
    <source>
        <dbReference type="Proteomes" id="UP000322667"/>
    </source>
</evidence>
<protein>
    <submittedName>
        <fullName evidence="2">Uncharacterized protein</fullName>
    </submittedName>
</protein>
<organism evidence="2 3">
    <name type="scientific">Gossypium tomentosum</name>
    <name type="common">Hawaiian cotton</name>
    <name type="synonym">Gossypium sandvicense</name>
    <dbReference type="NCBI Taxonomy" id="34277"/>
    <lineage>
        <taxon>Eukaryota</taxon>
        <taxon>Viridiplantae</taxon>
        <taxon>Streptophyta</taxon>
        <taxon>Embryophyta</taxon>
        <taxon>Tracheophyta</taxon>
        <taxon>Spermatophyta</taxon>
        <taxon>Magnoliopsida</taxon>
        <taxon>eudicotyledons</taxon>
        <taxon>Gunneridae</taxon>
        <taxon>Pentapetalae</taxon>
        <taxon>rosids</taxon>
        <taxon>malvids</taxon>
        <taxon>Malvales</taxon>
        <taxon>Malvaceae</taxon>
        <taxon>Malvoideae</taxon>
        <taxon>Gossypium</taxon>
    </lineage>
</organism>
<gene>
    <name evidence="2" type="ORF">ES332_D05G339400v1</name>
</gene>
<accession>A0A5D2L384</accession>
<sequence>MVPPVATKLSRTTKGSQRYREQGCGRGGTEVMAHERGPKLGTCGKLGLLRRWGFLVARVSVFGESLGPCWVLG</sequence>